<dbReference type="SUPFAM" id="SSF55781">
    <property type="entry name" value="GAF domain-like"/>
    <property type="match status" value="1"/>
</dbReference>
<dbReference type="InterPro" id="IPR036390">
    <property type="entry name" value="WH_DNA-bd_sf"/>
</dbReference>
<gene>
    <name evidence="6" type="ORF">SAMN06265368_4254</name>
</gene>
<dbReference type="Proteomes" id="UP000219439">
    <property type="component" value="Unassembled WGS sequence"/>
</dbReference>
<sequence length="263" mass="28519">MSLTLNRSVLRAMDILNVIAEHGPSSLAALAVRTGLPKATILRLCATMESQRWLVRRTGDGVYQIGSGMPGQGQKVAGFDLLVENAKDIILDLSQKTGLAVDLASDLGNGRIEIIDTTRSFDTHGIYPYCIGFRPSPFCSALGLAFLVALPQEDLKAALKDLSKHAMKTELPAVHRFDVLVRQIRANGYAQREKGHWGRAVDYGVIPAAIAVPIIQDGRPIGALNLVWAEKNFAIDNVVNEYLTDLTAAAHRIALKSNVVGRL</sequence>
<dbReference type="Gene3D" id="3.30.450.40">
    <property type="match status" value="1"/>
</dbReference>
<reference evidence="6 7" key="1">
    <citation type="submission" date="2017-09" db="EMBL/GenBank/DDBJ databases">
        <authorList>
            <person name="Ehlers B."/>
            <person name="Leendertz F.H."/>
        </authorList>
    </citation>
    <scope>NUCLEOTIDE SEQUENCE [LARGE SCALE GENOMIC DNA]</scope>
    <source>
        <strain evidence="6 7">DSM 18289</strain>
    </source>
</reference>
<dbReference type="GO" id="GO:0045892">
    <property type="term" value="P:negative regulation of DNA-templated transcription"/>
    <property type="evidence" value="ECO:0007669"/>
    <property type="project" value="TreeGrafter"/>
</dbReference>
<proteinExistence type="predicted"/>
<dbReference type="GO" id="GO:0003677">
    <property type="term" value="F:DNA binding"/>
    <property type="evidence" value="ECO:0007669"/>
    <property type="project" value="UniProtKB-KW"/>
</dbReference>
<dbReference type="AlphaFoldDB" id="A0A285PIQ9"/>
<name>A0A285PIQ9_9HYPH</name>
<evidence type="ECO:0000256" key="2">
    <source>
        <dbReference type="ARBA" id="ARBA00023125"/>
    </source>
</evidence>
<keyword evidence="7" id="KW-1185">Reference proteome</keyword>
<dbReference type="InterPro" id="IPR050707">
    <property type="entry name" value="HTH_MetabolicPath_Reg"/>
</dbReference>
<evidence type="ECO:0000256" key="1">
    <source>
        <dbReference type="ARBA" id="ARBA00023015"/>
    </source>
</evidence>
<dbReference type="SMART" id="SM00346">
    <property type="entry name" value="HTH_ICLR"/>
    <property type="match status" value="1"/>
</dbReference>
<dbReference type="GO" id="GO:0003700">
    <property type="term" value="F:DNA-binding transcription factor activity"/>
    <property type="evidence" value="ECO:0007669"/>
    <property type="project" value="TreeGrafter"/>
</dbReference>
<organism evidence="6 7">
    <name type="scientific">Cohaesibacter gelatinilyticus</name>
    <dbReference type="NCBI Taxonomy" id="372072"/>
    <lineage>
        <taxon>Bacteria</taxon>
        <taxon>Pseudomonadati</taxon>
        <taxon>Pseudomonadota</taxon>
        <taxon>Alphaproteobacteria</taxon>
        <taxon>Hyphomicrobiales</taxon>
        <taxon>Cohaesibacteraceae</taxon>
    </lineage>
</organism>
<accession>A0A285PIQ9</accession>
<keyword evidence="2" id="KW-0238">DNA-binding</keyword>
<evidence type="ECO:0000256" key="3">
    <source>
        <dbReference type="ARBA" id="ARBA00023163"/>
    </source>
</evidence>
<dbReference type="PROSITE" id="PS51077">
    <property type="entry name" value="HTH_ICLR"/>
    <property type="match status" value="1"/>
</dbReference>
<dbReference type="Pfam" id="PF01614">
    <property type="entry name" value="IclR_C"/>
    <property type="match status" value="1"/>
</dbReference>
<feature type="domain" description="HTH iclR-type" evidence="4">
    <location>
        <begin position="6"/>
        <end position="67"/>
    </location>
</feature>
<dbReference type="RefSeq" id="WP_097155523.1">
    <property type="nucleotide sequence ID" value="NZ_OBEL01000007.1"/>
</dbReference>
<dbReference type="Pfam" id="PF09339">
    <property type="entry name" value="HTH_IclR"/>
    <property type="match status" value="1"/>
</dbReference>
<evidence type="ECO:0000313" key="7">
    <source>
        <dbReference type="Proteomes" id="UP000219439"/>
    </source>
</evidence>
<dbReference type="InterPro" id="IPR029016">
    <property type="entry name" value="GAF-like_dom_sf"/>
</dbReference>
<evidence type="ECO:0000313" key="6">
    <source>
        <dbReference type="EMBL" id="SNZ21137.1"/>
    </source>
</evidence>
<feature type="domain" description="IclR-ED" evidence="5">
    <location>
        <begin position="61"/>
        <end position="259"/>
    </location>
</feature>
<protein>
    <submittedName>
        <fullName evidence="6">Transcriptional regulator, IclR family</fullName>
    </submittedName>
</protein>
<dbReference type="SUPFAM" id="SSF46785">
    <property type="entry name" value="Winged helix' DNA-binding domain"/>
    <property type="match status" value="1"/>
</dbReference>
<dbReference type="InterPro" id="IPR036388">
    <property type="entry name" value="WH-like_DNA-bd_sf"/>
</dbReference>
<dbReference type="PANTHER" id="PTHR30136:SF23">
    <property type="entry name" value="DNA-BINDING TRANSCRIPTIONAL ACTIVATOR MHPR"/>
    <property type="match status" value="1"/>
</dbReference>
<dbReference type="PROSITE" id="PS51078">
    <property type="entry name" value="ICLR_ED"/>
    <property type="match status" value="1"/>
</dbReference>
<evidence type="ECO:0000259" key="4">
    <source>
        <dbReference type="PROSITE" id="PS51077"/>
    </source>
</evidence>
<dbReference type="EMBL" id="OBEL01000007">
    <property type="protein sequence ID" value="SNZ21137.1"/>
    <property type="molecule type" value="Genomic_DNA"/>
</dbReference>
<dbReference type="OrthoDB" id="9807558at2"/>
<dbReference type="Gene3D" id="1.10.10.10">
    <property type="entry name" value="Winged helix-like DNA-binding domain superfamily/Winged helix DNA-binding domain"/>
    <property type="match status" value="1"/>
</dbReference>
<keyword evidence="3" id="KW-0804">Transcription</keyword>
<dbReference type="InterPro" id="IPR005471">
    <property type="entry name" value="Tscrpt_reg_IclR_N"/>
</dbReference>
<dbReference type="PANTHER" id="PTHR30136">
    <property type="entry name" value="HELIX-TURN-HELIX TRANSCRIPTIONAL REGULATOR, ICLR FAMILY"/>
    <property type="match status" value="1"/>
</dbReference>
<dbReference type="InterPro" id="IPR014757">
    <property type="entry name" value="Tscrpt_reg_IclR_C"/>
</dbReference>
<keyword evidence="1" id="KW-0805">Transcription regulation</keyword>
<evidence type="ECO:0000259" key="5">
    <source>
        <dbReference type="PROSITE" id="PS51078"/>
    </source>
</evidence>